<dbReference type="InterPro" id="IPR040521">
    <property type="entry name" value="KDZ"/>
</dbReference>
<sequence length="244" mass="26601">ELPSQGSCAEILIQHCPACFGGVSFGRSLDKGGDIHVAMDGNFHHCHRHLAGDSPSFYELSYFLPKAQVDAIGQHITRAHQHPSKGSQSTVPDEAIDQCEASYEAVDGQKQKASTDGFDNTGLMALICRHDIPLFFTNIDTPGEQQKYGIALIDHLFSLLPPQANVVVLYDVGCILSCLLSRVFITSCLRFATTAMHAYGHEWACQLVYNPCLISGLGLSDGEGTEHLWSHFIKLIGIECVLSV</sequence>
<dbReference type="Pfam" id="PF18758">
    <property type="entry name" value="KDZ"/>
    <property type="match status" value="1"/>
</dbReference>
<dbReference type="HOGENOM" id="CLU_004552_1_0_1"/>
<evidence type="ECO:0000313" key="2">
    <source>
        <dbReference type="Proteomes" id="UP000054018"/>
    </source>
</evidence>
<feature type="non-terminal residue" evidence="1">
    <location>
        <position position="244"/>
    </location>
</feature>
<dbReference type="AlphaFoldDB" id="A0A0C9ZCT5"/>
<evidence type="ECO:0000313" key="1">
    <source>
        <dbReference type="EMBL" id="KIK23749.1"/>
    </source>
</evidence>
<dbReference type="OrthoDB" id="3253684at2759"/>
<dbReference type="STRING" id="765257.A0A0C9ZCT5"/>
<dbReference type="EMBL" id="KN833723">
    <property type="protein sequence ID" value="KIK23749.1"/>
    <property type="molecule type" value="Genomic_DNA"/>
</dbReference>
<organism evidence="1 2">
    <name type="scientific">Pisolithus microcarpus 441</name>
    <dbReference type="NCBI Taxonomy" id="765257"/>
    <lineage>
        <taxon>Eukaryota</taxon>
        <taxon>Fungi</taxon>
        <taxon>Dikarya</taxon>
        <taxon>Basidiomycota</taxon>
        <taxon>Agaricomycotina</taxon>
        <taxon>Agaricomycetes</taxon>
        <taxon>Agaricomycetidae</taxon>
        <taxon>Boletales</taxon>
        <taxon>Sclerodermatineae</taxon>
        <taxon>Pisolithaceae</taxon>
        <taxon>Pisolithus</taxon>
    </lineage>
</organism>
<reference evidence="2" key="2">
    <citation type="submission" date="2015-01" db="EMBL/GenBank/DDBJ databases">
        <title>Evolutionary Origins and Diversification of the Mycorrhizal Mutualists.</title>
        <authorList>
            <consortium name="DOE Joint Genome Institute"/>
            <consortium name="Mycorrhizal Genomics Consortium"/>
            <person name="Kohler A."/>
            <person name="Kuo A."/>
            <person name="Nagy L.G."/>
            <person name="Floudas D."/>
            <person name="Copeland A."/>
            <person name="Barry K.W."/>
            <person name="Cichocki N."/>
            <person name="Veneault-Fourrey C."/>
            <person name="LaButti K."/>
            <person name="Lindquist E.A."/>
            <person name="Lipzen A."/>
            <person name="Lundell T."/>
            <person name="Morin E."/>
            <person name="Murat C."/>
            <person name="Riley R."/>
            <person name="Ohm R."/>
            <person name="Sun H."/>
            <person name="Tunlid A."/>
            <person name="Henrissat B."/>
            <person name="Grigoriev I.V."/>
            <person name="Hibbett D.S."/>
            <person name="Martin F."/>
        </authorList>
    </citation>
    <scope>NUCLEOTIDE SEQUENCE [LARGE SCALE GENOMIC DNA]</scope>
    <source>
        <strain evidence="2">441</strain>
    </source>
</reference>
<accession>A0A0C9ZCT5</accession>
<reference evidence="1 2" key="1">
    <citation type="submission" date="2014-04" db="EMBL/GenBank/DDBJ databases">
        <authorList>
            <consortium name="DOE Joint Genome Institute"/>
            <person name="Kuo A."/>
            <person name="Kohler A."/>
            <person name="Costa M.D."/>
            <person name="Nagy L.G."/>
            <person name="Floudas D."/>
            <person name="Copeland A."/>
            <person name="Barry K.W."/>
            <person name="Cichocki N."/>
            <person name="Veneault-Fourrey C."/>
            <person name="LaButti K."/>
            <person name="Lindquist E.A."/>
            <person name="Lipzen A."/>
            <person name="Lundell T."/>
            <person name="Morin E."/>
            <person name="Murat C."/>
            <person name="Sun H."/>
            <person name="Tunlid A."/>
            <person name="Henrissat B."/>
            <person name="Grigoriev I.V."/>
            <person name="Hibbett D.S."/>
            <person name="Martin F."/>
            <person name="Nordberg H.P."/>
            <person name="Cantor M.N."/>
            <person name="Hua S.X."/>
        </authorList>
    </citation>
    <scope>NUCLEOTIDE SEQUENCE [LARGE SCALE GENOMIC DNA]</scope>
    <source>
        <strain evidence="1 2">441</strain>
    </source>
</reference>
<keyword evidence="2" id="KW-1185">Reference proteome</keyword>
<feature type="non-terminal residue" evidence="1">
    <location>
        <position position="1"/>
    </location>
</feature>
<name>A0A0C9ZCT5_9AGAM</name>
<dbReference type="PANTHER" id="PTHR33096:SF1">
    <property type="entry name" value="CXC1-LIKE CYSTEINE CLUSTER ASSOCIATED WITH KDZ TRANSPOSASES DOMAIN-CONTAINING PROTEIN"/>
    <property type="match status" value="1"/>
</dbReference>
<dbReference type="Proteomes" id="UP000054018">
    <property type="component" value="Unassembled WGS sequence"/>
</dbReference>
<gene>
    <name evidence="1" type="ORF">PISMIDRAFT_50762</name>
</gene>
<dbReference type="PANTHER" id="PTHR33096">
    <property type="entry name" value="CXC2 DOMAIN-CONTAINING PROTEIN"/>
    <property type="match status" value="1"/>
</dbReference>
<proteinExistence type="predicted"/>
<protein>
    <submittedName>
        <fullName evidence="1">Uncharacterized protein</fullName>
    </submittedName>
</protein>